<accession>A0A6G1BIL4</accession>
<keyword evidence="3" id="KW-1185">Reference proteome</keyword>
<comment type="caution">
    <text evidence="2">The sequence shown here is derived from an EMBL/GenBank/DDBJ whole genome shotgun (WGS) entry which is preliminary data.</text>
</comment>
<name>A0A6G1BIL4_9ORYZ</name>
<dbReference type="Proteomes" id="UP000479710">
    <property type="component" value="Unassembled WGS sequence"/>
</dbReference>
<reference evidence="2 3" key="1">
    <citation type="submission" date="2019-11" db="EMBL/GenBank/DDBJ databases">
        <title>Whole genome sequence of Oryza granulata.</title>
        <authorList>
            <person name="Li W."/>
        </authorList>
    </citation>
    <scope>NUCLEOTIDE SEQUENCE [LARGE SCALE GENOMIC DNA]</scope>
    <source>
        <strain evidence="3">cv. Menghai</strain>
        <tissue evidence="2">Leaf</tissue>
    </source>
</reference>
<evidence type="ECO:0000313" key="2">
    <source>
        <dbReference type="EMBL" id="KAF0888175.1"/>
    </source>
</evidence>
<proteinExistence type="predicted"/>
<dbReference type="AlphaFoldDB" id="A0A6G1BIL4"/>
<gene>
    <name evidence="2" type="ORF">E2562_010864</name>
</gene>
<feature type="region of interest" description="Disordered" evidence="1">
    <location>
        <begin position="1"/>
        <end position="27"/>
    </location>
</feature>
<organism evidence="2 3">
    <name type="scientific">Oryza meyeriana var. granulata</name>
    <dbReference type="NCBI Taxonomy" id="110450"/>
    <lineage>
        <taxon>Eukaryota</taxon>
        <taxon>Viridiplantae</taxon>
        <taxon>Streptophyta</taxon>
        <taxon>Embryophyta</taxon>
        <taxon>Tracheophyta</taxon>
        <taxon>Spermatophyta</taxon>
        <taxon>Magnoliopsida</taxon>
        <taxon>Liliopsida</taxon>
        <taxon>Poales</taxon>
        <taxon>Poaceae</taxon>
        <taxon>BOP clade</taxon>
        <taxon>Oryzoideae</taxon>
        <taxon>Oryzeae</taxon>
        <taxon>Oryzinae</taxon>
        <taxon>Oryza</taxon>
        <taxon>Oryza meyeriana</taxon>
    </lineage>
</organism>
<sequence>MPLVKHEEGARVHDKESPNSKKSGVRDALTQKVAIARSDLLLKPGSVSWISAGSPTLDELLGETCNGPSFDVINICITSVIAISVPTNIVVAFDISTASTINKTETKCPNS</sequence>
<evidence type="ECO:0000313" key="3">
    <source>
        <dbReference type="Proteomes" id="UP000479710"/>
    </source>
</evidence>
<protein>
    <submittedName>
        <fullName evidence="2">Uncharacterized protein</fullName>
    </submittedName>
</protein>
<feature type="compositionally biased region" description="Basic and acidic residues" evidence="1">
    <location>
        <begin position="1"/>
        <end position="19"/>
    </location>
</feature>
<evidence type="ECO:0000256" key="1">
    <source>
        <dbReference type="SAM" id="MobiDB-lite"/>
    </source>
</evidence>
<dbReference type="EMBL" id="SPHZ02000012">
    <property type="protein sequence ID" value="KAF0888175.1"/>
    <property type="molecule type" value="Genomic_DNA"/>
</dbReference>